<protein>
    <recommendedName>
        <fullName evidence="3">Phage protein</fullName>
    </recommendedName>
</protein>
<name>A0ABC8EDK7_CLOTA</name>
<sequence>MDGYVIIDSVLKDAYKDEVLKNEDMIGEFPVFKVGENAISFSGNVSKVEVVINEVWI</sequence>
<accession>A0ABC8EDK7</accession>
<gene>
    <name evidence="1" type="ORF">K234311028_18910</name>
</gene>
<organism evidence="1 2">
    <name type="scientific">Clostridium tetani</name>
    <dbReference type="NCBI Taxonomy" id="1513"/>
    <lineage>
        <taxon>Bacteria</taxon>
        <taxon>Bacillati</taxon>
        <taxon>Bacillota</taxon>
        <taxon>Clostridia</taxon>
        <taxon>Eubacteriales</taxon>
        <taxon>Clostridiaceae</taxon>
        <taxon>Clostridium</taxon>
    </lineage>
</organism>
<evidence type="ECO:0000313" key="2">
    <source>
        <dbReference type="Proteomes" id="UP001321763"/>
    </source>
</evidence>
<dbReference type="EMBL" id="AP026818">
    <property type="protein sequence ID" value="BDR81645.1"/>
    <property type="molecule type" value="Genomic_DNA"/>
</dbReference>
<proteinExistence type="predicted"/>
<dbReference type="Proteomes" id="UP001321763">
    <property type="component" value="Chromosome"/>
</dbReference>
<dbReference type="RefSeq" id="WP_317724401.1">
    <property type="nucleotide sequence ID" value="NZ_AP026818.1"/>
</dbReference>
<dbReference type="AlphaFoldDB" id="A0ABC8EDK7"/>
<evidence type="ECO:0000313" key="1">
    <source>
        <dbReference type="EMBL" id="BDR81645.1"/>
    </source>
</evidence>
<evidence type="ECO:0008006" key="3">
    <source>
        <dbReference type="Google" id="ProtNLM"/>
    </source>
</evidence>
<reference evidence="1 2" key="1">
    <citation type="submission" date="2022-09" db="EMBL/GenBank/DDBJ databases">
        <title>complete genome sequences of Clostridium tetani str. KHSU-234311-028 isolated from soil.</title>
        <authorList>
            <person name="Sekizuka T."/>
            <person name="Shitada C."/>
            <person name="Takahashi M."/>
            <person name="Kuroda M."/>
        </authorList>
    </citation>
    <scope>NUCLEOTIDE SEQUENCE [LARGE SCALE GENOMIC DNA]</scope>
    <source>
        <strain evidence="1 2">KHSU-234311-028</strain>
    </source>
</reference>